<protein>
    <submittedName>
        <fullName evidence="7">RNA polymerase sigma factor, sigma-70 family</fullName>
    </submittedName>
</protein>
<organism evidence="7 8">
    <name type="scientific">Gemmatirosa kalamazoonensis</name>
    <dbReference type="NCBI Taxonomy" id="861299"/>
    <lineage>
        <taxon>Bacteria</taxon>
        <taxon>Pseudomonadati</taxon>
        <taxon>Gemmatimonadota</taxon>
        <taxon>Gemmatimonadia</taxon>
        <taxon>Gemmatimonadales</taxon>
        <taxon>Gemmatimonadaceae</taxon>
        <taxon>Gemmatirosa</taxon>
    </lineage>
</organism>
<evidence type="ECO:0000313" key="7">
    <source>
        <dbReference type="EMBL" id="AHG93634.1"/>
    </source>
</evidence>
<dbReference type="GO" id="GO:0016987">
    <property type="term" value="F:sigma factor activity"/>
    <property type="evidence" value="ECO:0007669"/>
    <property type="project" value="UniProtKB-KW"/>
</dbReference>
<dbReference type="Proteomes" id="UP000019151">
    <property type="component" value="Plasmid 2"/>
</dbReference>
<dbReference type="InParanoid" id="W0RRL9"/>
<dbReference type="EMBL" id="CP007130">
    <property type="protein sequence ID" value="AHG93634.1"/>
    <property type="molecule type" value="Genomic_DNA"/>
</dbReference>
<dbReference type="PATRIC" id="fig|861299.3.peg.6156"/>
<keyword evidence="7" id="KW-0614">Plasmid</keyword>
<evidence type="ECO:0000259" key="5">
    <source>
        <dbReference type="Pfam" id="PF04542"/>
    </source>
</evidence>
<dbReference type="HOGENOM" id="CLU_047691_3_0_0"/>
<reference evidence="7 8" key="1">
    <citation type="journal article" date="2014" name="Genome Announc.">
        <title>Genome Sequence and Methylome of Soil Bacterium Gemmatirosa kalamazoonensis KBS708T, a Member of the Rarely Cultivated Gemmatimonadetes Phylum.</title>
        <authorList>
            <person name="Debruyn J.M."/>
            <person name="Radosevich M."/>
            <person name="Wommack K.E."/>
            <person name="Polson S.W."/>
            <person name="Hauser L.J."/>
            <person name="Fawaz M.N."/>
            <person name="Korlach J."/>
            <person name="Tsai Y.C."/>
        </authorList>
    </citation>
    <scope>NUCLEOTIDE SEQUENCE [LARGE SCALE GENOMIC DNA]</scope>
    <source>
        <strain evidence="7 8">KBS708</strain>
        <plasmid evidence="8">Plasmid 2</plasmid>
    </source>
</reference>
<comment type="similarity">
    <text evidence="1">Belongs to the sigma-70 factor family. ECF subfamily.</text>
</comment>
<dbReference type="Pfam" id="PF04542">
    <property type="entry name" value="Sigma70_r2"/>
    <property type="match status" value="1"/>
</dbReference>
<dbReference type="SUPFAM" id="SSF88946">
    <property type="entry name" value="Sigma2 domain of RNA polymerase sigma factors"/>
    <property type="match status" value="1"/>
</dbReference>
<dbReference type="GO" id="GO:0003677">
    <property type="term" value="F:DNA binding"/>
    <property type="evidence" value="ECO:0007669"/>
    <property type="project" value="InterPro"/>
</dbReference>
<sequence>MTNGAARLAAAHDVVRRAQQGDVEAFASLYRAHGPAVFSLVRRMLGDERAARDLVQDVFVRAWERLASFRGDSAFGTWLHRLAANLVVETLRAARRDVLRFTDDDADTTPATRSDTDAIDARLDLDAALVGLAAGARAVFVLHDLEGYSHEEIAQMTGIAAGTARAQLWRARRHLMKRLDP</sequence>
<geneLocation type="plasmid" evidence="7 8">
    <name>2</name>
</geneLocation>
<evidence type="ECO:0000259" key="6">
    <source>
        <dbReference type="Pfam" id="PF08281"/>
    </source>
</evidence>
<dbReference type="KEGG" id="gba:J421_6099"/>
<dbReference type="PANTHER" id="PTHR43133">
    <property type="entry name" value="RNA POLYMERASE ECF-TYPE SIGMA FACTO"/>
    <property type="match status" value="1"/>
</dbReference>
<dbReference type="OrthoDB" id="9780326at2"/>
<dbReference type="InterPro" id="IPR013324">
    <property type="entry name" value="RNA_pol_sigma_r3/r4-like"/>
</dbReference>
<dbReference type="InterPro" id="IPR007627">
    <property type="entry name" value="RNA_pol_sigma70_r2"/>
</dbReference>
<evidence type="ECO:0000256" key="4">
    <source>
        <dbReference type="ARBA" id="ARBA00023163"/>
    </source>
</evidence>
<evidence type="ECO:0000256" key="3">
    <source>
        <dbReference type="ARBA" id="ARBA00023082"/>
    </source>
</evidence>
<dbReference type="RefSeq" id="WP_025414931.1">
    <property type="nucleotide sequence ID" value="NZ_CP007130.1"/>
</dbReference>
<dbReference type="eggNOG" id="COG1595">
    <property type="taxonomic scope" value="Bacteria"/>
</dbReference>
<dbReference type="Pfam" id="PF08281">
    <property type="entry name" value="Sigma70_r4_2"/>
    <property type="match status" value="1"/>
</dbReference>
<dbReference type="SUPFAM" id="SSF88659">
    <property type="entry name" value="Sigma3 and sigma4 domains of RNA polymerase sigma factors"/>
    <property type="match status" value="1"/>
</dbReference>
<dbReference type="InterPro" id="IPR039425">
    <property type="entry name" value="RNA_pol_sigma-70-like"/>
</dbReference>
<dbReference type="GO" id="GO:0006352">
    <property type="term" value="P:DNA-templated transcription initiation"/>
    <property type="evidence" value="ECO:0007669"/>
    <property type="project" value="InterPro"/>
</dbReference>
<keyword evidence="3" id="KW-0731">Sigma factor</keyword>
<dbReference type="InterPro" id="IPR014284">
    <property type="entry name" value="RNA_pol_sigma-70_dom"/>
</dbReference>
<keyword evidence="2" id="KW-0805">Transcription regulation</keyword>
<keyword evidence="4" id="KW-0804">Transcription</keyword>
<name>W0RRL9_9BACT</name>
<evidence type="ECO:0000256" key="1">
    <source>
        <dbReference type="ARBA" id="ARBA00010641"/>
    </source>
</evidence>
<accession>W0RRL9</accession>
<dbReference type="NCBIfam" id="TIGR02937">
    <property type="entry name" value="sigma70-ECF"/>
    <property type="match status" value="1"/>
</dbReference>
<keyword evidence="8" id="KW-1185">Reference proteome</keyword>
<proteinExistence type="inferred from homology"/>
<dbReference type="InterPro" id="IPR013325">
    <property type="entry name" value="RNA_pol_sigma_r2"/>
</dbReference>
<dbReference type="InterPro" id="IPR036388">
    <property type="entry name" value="WH-like_DNA-bd_sf"/>
</dbReference>
<dbReference type="Gene3D" id="1.10.1740.10">
    <property type="match status" value="1"/>
</dbReference>
<dbReference type="AlphaFoldDB" id="W0RRL9"/>
<evidence type="ECO:0000313" key="8">
    <source>
        <dbReference type="Proteomes" id="UP000019151"/>
    </source>
</evidence>
<feature type="domain" description="RNA polymerase sigma factor 70 region 4 type 2" evidence="6">
    <location>
        <begin position="123"/>
        <end position="175"/>
    </location>
</feature>
<dbReference type="Gene3D" id="1.10.10.10">
    <property type="entry name" value="Winged helix-like DNA-binding domain superfamily/Winged helix DNA-binding domain"/>
    <property type="match status" value="1"/>
</dbReference>
<evidence type="ECO:0000256" key="2">
    <source>
        <dbReference type="ARBA" id="ARBA00023015"/>
    </source>
</evidence>
<dbReference type="PANTHER" id="PTHR43133:SF46">
    <property type="entry name" value="RNA POLYMERASE SIGMA-70 FACTOR ECF SUBFAMILY"/>
    <property type="match status" value="1"/>
</dbReference>
<feature type="domain" description="RNA polymerase sigma-70 region 2" evidence="5">
    <location>
        <begin position="29"/>
        <end position="96"/>
    </location>
</feature>
<dbReference type="InterPro" id="IPR013249">
    <property type="entry name" value="RNA_pol_sigma70_r4_t2"/>
</dbReference>
<gene>
    <name evidence="7" type="ORF">J421_6099</name>
</gene>